<gene>
    <name evidence="6" type="ORF">HDID_LOCUS1533</name>
</gene>
<evidence type="ECO:0000313" key="6">
    <source>
        <dbReference type="EMBL" id="VDL18994.1"/>
    </source>
</evidence>
<feature type="region of interest" description="Disordered" evidence="4">
    <location>
        <begin position="195"/>
        <end position="220"/>
    </location>
</feature>
<dbReference type="GO" id="GO:0030154">
    <property type="term" value="P:cell differentiation"/>
    <property type="evidence" value="ECO:0007669"/>
    <property type="project" value="TreeGrafter"/>
</dbReference>
<feature type="compositionally biased region" description="Polar residues" evidence="4">
    <location>
        <begin position="323"/>
        <end position="339"/>
    </location>
</feature>
<dbReference type="PANTHER" id="PTHR11829:SF388">
    <property type="entry name" value="FORK HEAD DOMAIN-CONTAINING PROTEIN L1-RELATED"/>
    <property type="match status" value="1"/>
</dbReference>
<proteinExistence type="predicted"/>
<dbReference type="InterPro" id="IPR001766">
    <property type="entry name" value="Fork_head_dom"/>
</dbReference>
<dbReference type="Pfam" id="PF00250">
    <property type="entry name" value="Forkhead"/>
    <property type="match status" value="1"/>
</dbReference>
<dbReference type="GO" id="GO:0005634">
    <property type="term" value="C:nucleus"/>
    <property type="evidence" value="ECO:0007669"/>
    <property type="project" value="UniProtKB-SubCell"/>
</dbReference>
<dbReference type="InterPro" id="IPR036388">
    <property type="entry name" value="WH-like_DNA-bd_sf"/>
</dbReference>
<dbReference type="OrthoDB" id="5402974at2759"/>
<keyword evidence="1 3" id="KW-0238">DNA-binding</keyword>
<name>A0A0R3SAW2_HYMDI</name>
<evidence type="ECO:0000313" key="8">
    <source>
        <dbReference type="WBParaSite" id="HDID_0000153201-mRNA-1"/>
    </source>
</evidence>
<dbReference type="GO" id="GO:0000978">
    <property type="term" value="F:RNA polymerase II cis-regulatory region sequence-specific DNA binding"/>
    <property type="evidence" value="ECO:0007669"/>
    <property type="project" value="TreeGrafter"/>
</dbReference>
<dbReference type="SUPFAM" id="SSF46785">
    <property type="entry name" value="Winged helix' DNA-binding domain"/>
    <property type="match status" value="1"/>
</dbReference>
<accession>A0A0R3SAW2</accession>
<evidence type="ECO:0000256" key="3">
    <source>
        <dbReference type="PROSITE-ProRule" id="PRU00089"/>
    </source>
</evidence>
<dbReference type="InterPro" id="IPR030456">
    <property type="entry name" value="TF_fork_head_CS_2"/>
</dbReference>
<dbReference type="Proteomes" id="UP000274504">
    <property type="component" value="Unassembled WGS sequence"/>
</dbReference>
<dbReference type="PROSITE" id="PS50039">
    <property type="entry name" value="FORK_HEAD_3"/>
    <property type="match status" value="1"/>
</dbReference>
<dbReference type="Gene3D" id="1.10.10.10">
    <property type="entry name" value="Winged helix-like DNA-binding domain superfamily/Winged helix DNA-binding domain"/>
    <property type="match status" value="1"/>
</dbReference>
<dbReference type="SMART" id="SM00339">
    <property type="entry name" value="FH"/>
    <property type="match status" value="1"/>
</dbReference>
<keyword evidence="2 3" id="KW-0539">Nucleus</keyword>
<organism evidence="8">
    <name type="scientific">Hymenolepis diminuta</name>
    <name type="common">Rat tapeworm</name>
    <dbReference type="NCBI Taxonomy" id="6216"/>
    <lineage>
        <taxon>Eukaryota</taxon>
        <taxon>Metazoa</taxon>
        <taxon>Spiralia</taxon>
        <taxon>Lophotrochozoa</taxon>
        <taxon>Platyhelminthes</taxon>
        <taxon>Cestoda</taxon>
        <taxon>Eucestoda</taxon>
        <taxon>Cyclophyllidea</taxon>
        <taxon>Hymenolepididae</taxon>
        <taxon>Hymenolepis</taxon>
    </lineage>
</organism>
<dbReference type="FunFam" id="1.10.10.10:FF:000135">
    <property type="entry name" value="forkhead box protein G1"/>
    <property type="match status" value="1"/>
</dbReference>
<dbReference type="GO" id="GO:0009653">
    <property type="term" value="P:anatomical structure morphogenesis"/>
    <property type="evidence" value="ECO:0007669"/>
    <property type="project" value="TreeGrafter"/>
</dbReference>
<comment type="subcellular location">
    <subcellularLocation>
        <location evidence="3">Nucleus</location>
    </subcellularLocation>
</comment>
<feature type="domain" description="Fork-head" evidence="5">
    <location>
        <begin position="77"/>
        <end position="171"/>
    </location>
</feature>
<dbReference type="EMBL" id="UYSG01000287">
    <property type="protein sequence ID" value="VDL18994.1"/>
    <property type="molecule type" value="Genomic_DNA"/>
</dbReference>
<dbReference type="WBParaSite" id="HDID_0000153201-mRNA-1">
    <property type="protein sequence ID" value="HDID_0000153201-mRNA-1"/>
    <property type="gene ID" value="HDID_0000153201"/>
</dbReference>
<dbReference type="STRING" id="6216.A0A0R3SAW2"/>
<evidence type="ECO:0000256" key="2">
    <source>
        <dbReference type="ARBA" id="ARBA00023242"/>
    </source>
</evidence>
<reference evidence="8" key="1">
    <citation type="submission" date="2017-02" db="UniProtKB">
        <authorList>
            <consortium name="WormBaseParasite"/>
        </authorList>
    </citation>
    <scope>IDENTIFICATION</scope>
</reference>
<reference evidence="6 7" key="2">
    <citation type="submission" date="2018-11" db="EMBL/GenBank/DDBJ databases">
        <authorList>
            <consortium name="Pathogen Informatics"/>
        </authorList>
    </citation>
    <scope>NUCLEOTIDE SEQUENCE [LARGE SCALE GENOMIC DNA]</scope>
</reference>
<dbReference type="GO" id="GO:0000981">
    <property type="term" value="F:DNA-binding transcription factor activity, RNA polymerase II-specific"/>
    <property type="evidence" value="ECO:0007669"/>
    <property type="project" value="TreeGrafter"/>
</dbReference>
<evidence type="ECO:0000256" key="1">
    <source>
        <dbReference type="ARBA" id="ARBA00023125"/>
    </source>
</evidence>
<dbReference type="PRINTS" id="PR00053">
    <property type="entry name" value="FORKHEAD"/>
</dbReference>
<dbReference type="PROSITE" id="PS00658">
    <property type="entry name" value="FORK_HEAD_2"/>
    <property type="match status" value="1"/>
</dbReference>
<sequence length="383" mass="43189">MEVPGPARLFVERSVYSQSMNTPPIPTTPATVSPSVISHIPQVNERSSWSDINSTLNYNPMACLLTNGANYEDPKLKPSLSYIALIFAAITSAPNCMLTLSGIYKFITDNFQYYEKHKHGWKNSIRHNLSLNDCFVKVDRDSSHPGKGCYWTIHPNALHMFEDGSYLRRKKRFKLPQGETKQVRNQRIKTRQVRENVMTASASSEMKVERPASTQPATAQYTPAQSIYPYAPHSITYIQHTQPTNHWPQPTNAFQQPYMFPPQNPKLQEAFSGPMMPGNYYSNLSQQPMTSHYPYGVPQQFHNNPAWYNGNYLNQQQLTPVPTHNQNRTSLDSSGSMMRTSPDMGVPCRISPTAETKTEPANPTAVHAAHSSEYAAGTFTQLL</sequence>
<dbReference type="PANTHER" id="PTHR11829">
    <property type="entry name" value="FORKHEAD BOX PROTEIN"/>
    <property type="match status" value="1"/>
</dbReference>
<feature type="DNA-binding region" description="Fork-head" evidence="3">
    <location>
        <begin position="77"/>
        <end position="171"/>
    </location>
</feature>
<dbReference type="AlphaFoldDB" id="A0A0R3SAW2"/>
<protein>
    <submittedName>
        <fullName evidence="8">Fork-head domain-containing protein</fullName>
    </submittedName>
</protein>
<dbReference type="InterPro" id="IPR050211">
    <property type="entry name" value="FOX_domain-containing"/>
</dbReference>
<evidence type="ECO:0000259" key="5">
    <source>
        <dbReference type="PROSITE" id="PS50039"/>
    </source>
</evidence>
<feature type="region of interest" description="Disordered" evidence="4">
    <location>
        <begin position="323"/>
        <end position="342"/>
    </location>
</feature>
<evidence type="ECO:0000256" key="4">
    <source>
        <dbReference type="SAM" id="MobiDB-lite"/>
    </source>
</evidence>
<dbReference type="InterPro" id="IPR036390">
    <property type="entry name" value="WH_DNA-bd_sf"/>
</dbReference>
<evidence type="ECO:0000313" key="7">
    <source>
        <dbReference type="Proteomes" id="UP000274504"/>
    </source>
</evidence>